<dbReference type="Proteomes" id="UP001311915">
    <property type="component" value="Unassembled WGS sequence"/>
</dbReference>
<dbReference type="InterPro" id="IPR000210">
    <property type="entry name" value="BTB/POZ_dom"/>
</dbReference>
<dbReference type="Pfam" id="PF02214">
    <property type="entry name" value="BTB_2"/>
    <property type="match status" value="1"/>
</dbReference>
<dbReference type="InterPro" id="IPR003131">
    <property type="entry name" value="T1-type_BTB"/>
</dbReference>
<accession>A0AAV9LPZ4</accession>
<comment type="caution">
    <text evidence="3">The sequence shown here is derived from an EMBL/GenBank/DDBJ whole genome shotgun (WGS) entry which is preliminary data.</text>
</comment>
<name>A0AAV9LPZ4_9SOLN</name>
<dbReference type="InterPro" id="IPR011333">
    <property type="entry name" value="SKP1/BTB/POZ_sf"/>
</dbReference>
<dbReference type="GO" id="GO:0051260">
    <property type="term" value="P:protein homooligomerization"/>
    <property type="evidence" value="ECO:0007669"/>
    <property type="project" value="InterPro"/>
</dbReference>
<evidence type="ECO:0000313" key="3">
    <source>
        <dbReference type="EMBL" id="KAK4727810.1"/>
    </source>
</evidence>
<dbReference type="PANTHER" id="PTHR14499">
    <property type="entry name" value="POTASSIUM CHANNEL TETRAMERIZATION DOMAIN-CONTAINING"/>
    <property type="match status" value="1"/>
</dbReference>
<sequence length="382" mass="43221">MGTPKGRVKLNVGGRIFETTATTLEFAGQNSLFRAMLDENWNLHSDSAITEHFIDRDPDYFAVLLNLLRTGELYIPPKIDKKLVYKEAEYYGILDHVRSAECDKFDGNRPRLARSITGWSVRDGEISQAIQASSSGWCCVVHVYDWMLEERPTVNLDYHKLNNLDNGGMGLFNASTGELSYKFQVTDVLKGYTAGAFGVSLDNKLFSSCNNTNNGHGISVWDQVTGKQINFLNRSPYRRQSNASRNDISLFDFRKNNVVWSWSSAYMYIEPCYYLDETKQLTDAIAIEERSSICVVDWNQCLGFIDFRSTNASLALHEGQLFSSLNDTISVYSGSDWVPTSQFQQSHGGPIWDFSIGGDRLLALHRNEDVLDVWDTPRSPMT</sequence>
<dbReference type="Gene3D" id="3.30.710.10">
    <property type="entry name" value="Potassium Channel Kv1.1, Chain A"/>
    <property type="match status" value="1"/>
</dbReference>
<organism evidence="3 4">
    <name type="scientific">Solanum pinnatisectum</name>
    <name type="common">tansyleaf nightshade</name>
    <dbReference type="NCBI Taxonomy" id="50273"/>
    <lineage>
        <taxon>Eukaryota</taxon>
        <taxon>Viridiplantae</taxon>
        <taxon>Streptophyta</taxon>
        <taxon>Embryophyta</taxon>
        <taxon>Tracheophyta</taxon>
        <taxon>Spermatophyta</taxon>
        <taxon>Magnoliopsida</taxon>
        <taxon>eudicotyledons</taxon>
        <taxon>Gunneridae</taxon>
        <taxon>Pentapetalae</taxon>
        <taxon>asterids</taxon>
        <taxon>lamiids</taxon>
        <taxon>Solanales</taxon>
        <taxon>Solanaceae</taxon>
        <taxon>Solanoideae</taxon>
        <taxon>Solaneae</taxon>
        <taxon>Solanum</taxon>
    </lineage>
</organism>
<keyword evidence="4" id="KW-1185">Reference proteome</keyword>
<dbReference type="PROSITE" id="PS50097">
    <property type="entry name" value="BTB"/>
    <property type="match status" value="1"/>
</dbReference>
<comment type="pathway">
    <text evidence="1">Protein modification; protein ubiquitination.</text>
</comment>
<dbReference type="CDD" id="cd18316">
    <property type="entry name" value="BTB_POZ_KCTD-like"/>
    <property type="match status" value="1"/>
</dbReference>
<dbReference type="SUPFAM" id="SSF54695">
    <property type="entry name" value="POZ domain"/>
    <property type="match status" value="1"/>
</dbReference>
<dbReference type="AlphaFoldDB" id="A0AAV9LPZ4"/>
<gene>
    <name evidence="3" type="ORF">R3W88_032727</name>
</gene>
<dbReference type="InterPro" id="IPR057441">
    <property type="entry name" value="Beta_prop_At2g24240"/>
</dbReference>
<proteinExistence type="predicted"/>
<dbReference type="SUPFAM" id="SSF50998">
    <property type="entry name" value="Quinoprotein alcohol dehydrogenase-like"/>
    <property type="match status" value="1"/>
</dbReference>
<dbReference type="InterPro" id="IPR011047">
    <property type="entry name" value="Quinoprotein_ADH-like_sf"/>
</dbReference>
<evidence type="ECO:0000259" key="2">
    <source>
        <dbReference type="PROSITE" id="PS50097"/>
    </source>
</evidence>
<evidence type="ECO:0000313" key="4">
    <source>
        <dbReference type="Proteomes" id="UP001311915"/>
    </source>
</evidence>
<evidence type="ECO:0000256" key="1">
    <source>
        <dbReference type="ARBA" id="ARBA00004906"/>
    </source>
</evidence>
<feature type="domain" description="BTB" evidence="2">
    <location>
        <begin position="6"/>
        <end position="77"/>
    </location>
</feature>
<dbReference type="Pfam" id="PF25279">
    <property type="entry name" value="Beta_prop_At2g24240"/>
    <property type="match status" value="1"/>
</dbReference>
<reference evidence="3 4" key="1">
    <citation type="submission" date="2023-10" db="EMBL/GenBank/DDBJ databases">
        <title>Genome-Wide Identification Analysis in wild type Solanum Pinnatisectum Reveals Some Genes Defensing Phytophthora Infestans.</title>
        <authorList>
            <person name="Sun C."/>
        </authorList>
    </citation>
    <scope>NUCLEOTIDE SEQUENCE [LARGE SCALE GENOMIC DNA]</scope>
    <source>
        <strain evidence="3">LQN</strain>
        <tissue evidence="3">Leaf</tissue>
    </source>
</reference>
<dbReference type="PANTHER" id="PTHR14499:SF118">
    <property type="entry name" value="POTASSIUM CHANNEL TETRAMERISATION-TYPE BTB DOMAIN-CONTAINING PROTEIN"/>
    <property type="match status" value="1"/>
</dbReference>
<protein>
    <recommendedName>
        <fullName evidence="2">BTB domain-containing protein</fullName>
    </recommendedName>
</protein>
<dbReference type="SMART" id="SM00225">
    <property type="entry name" value="BTB"/>
    <property type="match status" value="1"/>
</dbReference>
<dbReference type="EMBL" id="JAWPEI010000005">
    <property type="protein sequence ID" value="KAK4727810.1"/>
    <property type="molecule type" value="Genomic_DNA"/>
</dbReference>